<feature type="signal peptide" evidence="5">
    <location>
        <begin position="1"/>
        <end position="19"/>
    </location>
</feature>
<feature type="domain" description="Succinylglutamate desuccinylase/Aspartoacylase catalytic" evidence="6">
    <location>
        <begin position="63"/>
        <end position="256"/>
    </location>
</feature>
<dbReference type="Pfam" id="PF24827">
    <property type="entry name" value="AstE_AspA_cat"/>
    <property type="match status" value="1"/>
</dbReference>
<dbReference type="OrthoDB" id="9782876at2"/>
<dbReference type="PIRSF" id="PIRSF039012">
    <property type="entry name" value="ASP"/>
    <property type="match status" value="1"/>
</dbReference>
<dbReference type="PANTHER" id="PTHR37326:SF1">
    <property type="entry name" value="BLL3975 PROTEIN"/>
    <property type="match status" value="1"/>
</dbReference>
<dbReference type="InterPro" id="IPR053138">
    <property type="entry name" value="N-alpha-Ac-DABA_deacetylase"/>
</dbReference>
<proteinExistence type="predicted"/>
<dbReference type="PANTHER" id="PTHR37326">
    <property type="entry name" value="BLL3975 PROTEIN"/>
    <property type="match status" value="1"/>
</dbReference>
<dbReference type="GO" id="GO:0046872">
    <property type="term" value="F:metal ion binding"/>
    <property type="evidence" value="ECO:0007669"/>
    <property type="project" value="UniProtKB-KW"/>
</dbReference>
<evidence type="ECO:0000256" key="1">
    <source>
        <dbReference type="ARBA" id="ARBA00001947"/>
    </source>
</evidence>
<evidence type="ECO:0000256" key="3">
    <source>
        <dbReference type="ARBA" id="ARBA00022801"/>
    </source>
</evidence>
<dbReference type="EMBL" id="FNTB01000001">
    <property type="protein sequence ID" value="SEB59747.1"/>
    <property type="molecule type" value="Genomic_DNA"/>
</dbReference>
<dbReference type="Proteomes" id="UP000183038">
    <property type="component" value="Unassembled WGS sequence"/>
</dbReference>
<dbReference type="GO" id="GO:0016811">
    <property type="term" value="F:hydrolase activity, acting on carbon-nitrogen (but not peptide) bonds, in linear amides"/>
    <property type="evidence" value="ECO:0007669"/>
    <property type="project" value="InterPro"/>
</dbReference>
<dbReference type="GO" id="GO:0016788">
    <property type="term" value="F:hydrolase activity, acting on ester bonds"/>
    <property type="evidence" value="ECO:0007669"/>
    <property type="project" value="InterPro"/>
</dbReference>
<feature type="chain" id="PRO_5010325360" description="Succinylglutamate desuccinylase/Aspartoacylase catalytic domain-containing protein" evidence="5">
    <location>
        <begin position="20"/>
        <end position="346"/>
    </location>
</feature>
<protein>
    <recommendedName>
        <fullName evidence="6">Succinylglutamate desuccinylase/Aspartoacylase catalytic domain-containing protein</fullName>
    </recommendedName>
</protein>
<evidence type="ECO:0000256" key="5">
    <source>
        <dbReference type="SAM" id="SignalP"/>
    </source>
</evidence>
<name>A0A1H4KMP0_9FLAO</name>
<evidence type="ECO:0000313" key="7">
    <source>
        <dbReference type="EMBL" id="SEB59747.1"/>
    </source>
</evidence>
<evidence type="ECO:0000313" key="8">
    <source>
        <dbReference type="Proteomes" id="UP000183038"/>
    </source>
</evidence>
<keyword evidence="2" id="KW-0479">Metal-binding</keyword>
<sequence length="346" mass="38394">MQKLFFTLFLSFSLCSAIAQNTFKDVFSNANRPLKENIRMAFQDARNNKTFLPISILKGKNEGPVFTIVAGVHGFEYPPIVGVQELLREIDVDKLNGTLIIIPIANTSSFFSRTSIVNPHDQVNLNGAFPGKSTGSVTQKIADFITTDIIPASDVFIDIHGGGVNEDLIPFALFYENPNYPEQTKKARKLTEISGFEYIVSYPFSLRDDEPAKYVFKQASQDGKVALSFESGKLGNVQKDAVRFIKNGIYNMLDHLNMYDNGSEPSANLVQLNNQTYLSATETGLFYSDLKAGDTVKEGNVVGYTTNEFGEKLKEYKAPTSGIILYKISTPPVNIDDTLMCISKRL</sequence>
<dbReference type="Gene3D" id="3.40.630.10">
    <property type="entry name" value="Zn peptidases"/>
    <property type="match status" value="1"/>
</dbReference>
<dbReference type="InterPro" id="IPR043795">
    <property type="entry name" value="N-alpha-Ac-DABA-like"/>
</dbReference>
<reference evidence="7 8" key="1">
    <citation type="submission" date="2016-10" db="EMBL/GenBank/DDBJ databases">
        <authorList>
            <person name="de Groot N.N."/>
        </authorList>
    </citation>
    <scope>NUCLEOTIDE SEQUENCE [LARGE SCALE GENOMIC DNA]</scope>
    <source>
        <strain evidence="7 8">MAR_2009_71</strain>
    </source>
</reference>
<comment type="cofactor">
    <cofactor evidence="1">
        <name>Zn(2+)</name>
        <dbReference type="ChEBI" id="CHEBI:29105"/>
    </cofactor>
</comment>
<keyword evidence="5" id="KW-0732">Signal</keyword>
<accession>A0A1H4KMP0</accession>
<keyword evidence="3" id="KW-0378">Hydrolase</keyword>
<keyword evidence="4" id="KW-0862">Zinc</keyword>
<dbReference type="AlphaFoldDB" id="A0A1H4KMP0"/>
<organism evidence="7 8">
    <name type="scientific">Maribacter dokdonensis</name>
    <dbReference type="NCBI Taxonomy" id="320912"/>
    <lineage>
        <taxon>Bacteria</taxon>
        <taxon>Pseudomonadati</taxon>
        <taxon>Bacteroidota</taxon>
        <taxon>Flavobacteriia</taxon>
        <taxon>Flavobacteriales</taxon>
        <taxon>Flavobacteriaceae</taxon>
        <taxon>Maribacter</taxon>
    </lineage>
</organism>
<dbReference type="SUPFAM" id="SSF53187">
    <property type="entry name" value="Zn-dependent exopeptidases"/>
    <property type="match status" value="1"/>
</dbReference>
<evidence type="ECO:0000256" key="4">
    <source>
        <dbReference type="ARBA" id="ARBA00022833"/>
    </source>
</evidence>
<dbReference type="InterPro" id="IPR055438">
    <property type="entry name" value="AstE_AspA_cat"/>
</dbReference>
<dbReference type="RefSeq" id="WP_074670605.1">
    <property type="nucleotide sequence ID" value="NZ_FNTB01000001.1"/>
</dbReference>
<evidence type="ECO:0000259" key="6">
    <source>
        <dbReference type="Pfam" id="PF24827"/>
    </source>
</evidence>
<evidence type="ECO:0000256" key="2">
    <source>
        <dbReference type="ARBA" id="ARBA00022723"/>
    </source>
</evidence>
<gene>
    <name evidence="7" type="ORF">SAMN05192540_1006</name>
</gene>